<keyword evidence="2" id="KW-0812">Transmembrane</keyword>
<dbReference type="EMBL" id="JBHSFS010000025">
    <property type="protein sequence ID" value="MFC4517787.1"/>
    <property type="molecule type" value="Genomic_DNA"/>
</dbReference>
<feature type="region of interest" description="Disordered" evidence="1">
    <location>
        <begin position="1"/>
        <end position="24"/>
    </location>
</feature>
<keyword evidence="2" id="KW-0472">Membrane</keyword>
<proteinExistence type="predicted"/>
<evidence type="ECO:0000313" key="3">
    <source>
        <dbReference type="EMBL" id="MFC4517787.1"/>
    </source>
</evidence>
<feature type="compositionally biased region" description="Basic residues" evidence="1">
    <location>
        <begin position="69"/>
        <end position="82"/>
    </location>
</feature>
<keyword evidence="4" id="KW-1185">Reference proteome</keyword>
<protein>
    <submittedName>
        <fullName evidence="3">Uncharacterized protein</fullName>
    </submittedName>
</protein>
<evidence type="ECO:0000313" key="4">
    <source>
        <dbReference type="Proteomes" id="UP001595990"/>
    </source>
</evidence>
<organism evidence="3 4">
    <name type="scientific">Streptomyces ehimensis</name>
    <dbReference type="NCBI Taxonomy" id="68195"/>
    <lineage>
        <taxon>Bacteria</taxon>
        <taxon>Bacillati</taxon>
        <taxon>Actinomycetota</taxon>
        <taxon>Actinomycetes</taxon>
        <taxon>Kitasatosporales</taxon>
        <taxon>Streptomycetaceae</taxon>
        <taxon>Streptomyces</taxon>
    </lineage>
</organism>
<sequence length="108" mass="12547">MNRERVAEEDAREGARQALRHRDPVATETLERLWDALHRWDPNPPTEPDPGPTIVEPPSSTPPRPPLPWRRRRGRARHRRRQPHARRRLLLLVCPAAFGLGLLLSTLR</sequence>
<name>A0ABV9BUH8_9ACTN</name>
<keyword evidence="2" id="KW-1133">Transmembrane helix</keyword>
<reference evidence="4" key="1">
    <citation type="journal article" date="2019" name="Int. J. Syst. Evol. Microbiol.">
        <title>The Global Catalogue of Microorganisms (GCM) 10K type strain sequencing project: providing services to taxonomists for standard genome sequencing and annotation.</title>
        <authorList>
            <consortium name="The Broad Institute Genomics Platform"/>
            <consortium name="The Broad Institute Genome Sequencing Center for Infectious Disease"/>
            <person name="Wu L."/>
            <person name="Ma J."/>
        </authorList>
    </citation>
    <scope>NUCLEOTIDE SEQUENCE [LARGE SCALE GENOMIC DNA]</scope>
    <source>
        <strain evidence="4">CECT 8064</strain>
    </source>
</reference>
<dbReference type="RefSeq" id="WP_417924250.1">
    <property type="nucleotide sequence ID" value="NZ_JBHSFS010000025.1"/>
</dbReference>
<gene>
    <name evidence="3" type="ORF">ACFPEN_33405</name>
</gene>
<feature type="region of interest" description="Disordered" evidence="1">
    <location>
        <begin position="36"/>
        <end position="82"/>
    </location>
</feature>
<feature type="compositionally biased region" description="Pro residues" evidence="1">
    <location>
        <begin position="59"/>
        <end position="68"/>
    </location>
</feature>
<dbReference type="Proteomes" id="UP001595990">
    <property type="component" value="Unassembled WGS sequence"/>
</dbReference>
<feature type="compositionally biased region" description="Pro residues" evidence="1">
    <location>
        <begin position="42"/>
        <end position="51"/>
    </location>
</feature>
<comment type="caution">
    <text evidence="3">The sequence shown here is derived from an EMBL/GenBank/DDBJ whole genome shotgun (WGS) entry which is preliminary data.</text>
</comment>
<evidence type="ECO:0000256" key="1">
    <source>
        <dbReference type="SAM" id="MobiDB-lite"/>
    </source>
</evidence>
<accession>A0ABV9BUH8</accession>
<feature type="transmembrane region" description="Helical" evidence="2">
    <location>
        <begin position="89"/>
        <end position="107"/>
    </location>
</feature>
<evidence type="ECO:0000256" key="2">
    <source>
        <dbReference type="SAM" id="Phobius"/>
    </source>
</evidence>